<comment type="caution">
    <text evidence="1">The sequence shown here is derived from an EMBL/GenBank/DDBJ whole genome shotgun (WGS) entry which is preliminary data.</text>
</comment>
<gene>
    <name evidence="1" type="ORF">C8E01_11020</name>
</gene>
<evidence type="ECO:0000313" key="2">
    <source>
        <dbReference type="Proteomes" id="UP000245466"/>
    </source>
</evidence>
<dbReference type="EMBL" id="QEKI01000010">
    <property type="protein sequence ID" value="PVY39631.1"/>
    <property type="molecule type" value="Genomic_DNA"/>
</dbReference>
<dbReference type="RefSeq" id="WP_116544159.1">
    <property type="nucleotide sequence ID" value="NZ_QEKI01000010.1"/>
</dbReference>
<accession>A0A2U1ATE7</accession>
<proteinExistence type="predicted"/>
<evidence type="ECO:0000313" key="1">
    <source>
        <dbReference type="EMBL" id="PVY39631.1"/>
    </source>
</evidence>
<keyword evidence="2" id="KW-1185">Reference proteome</keyword>
<dbReference type="Proteomes" id="UP000245466">
    <property type="component" value="Unassembled WGS sequence"/>
</dbReference>
<name>A0A2U1ATE7_9BACT</name>
<organism evidence="1 2">
    <name type="scientific">Pontibacter virosus</name>
    <dbReference type="NCBI Taxonomy" id="1765052"/>
    <lineage>
        <taxon>Bacteria</taxon>
        <taxon>Pseudomonadati</taxon>
        <taxon>Bacteroidota</taxon>
        <taxon>Cytophagia</taxon>
        <taxon>Cytophagales</taxon>
        <taxon>Hymenobacteraceae</taxon>
        <taxon>Pontibacter</taxon>
    </lineage>
</organism>
<dbReference type="AlphaFoldDB" id="A0A2U1ATE7"/>
<sequence>MNTEEAVLNVEDFESDTTYRFELDTPSPDTLKLVSHSWYFYYPFGKFSTPEELKSYYSNRYSFEDQISPLGSDSTEEVALYRLKLDKGFVKFFHTTLEEYSESNDMAIVSANLTEPSIQMTNGLKVGLTKDEVKKILFSKGEPNNFIKHNNIFVETASTGVWVYINFENDKVKRILIDTDYQLNKE</sequence>
<reference evidence="1 2" key="1">
    <citation type="submission" date="2018-04" db="EMBL/GenBank/DDBJ databases">
        <title>Genomic Encyclopedia of Type Strains, Phase IV (KMG-IV): sequencing the most valuable type-strain genomes for metagenomic binning, comparative biology and taxonomic classification.</title>
        <authorList>
            <person name="Goeker M."/>
        </authorList>
    </citation>
    <scope>NUCLEOTIDE SEQUENCE [LARGE SCALE GENOMIC DNA]</scope>
    <source>
        <strain evidence="1 2">DSM 100231</strain>
    </source>
</reference>
<protein>
    <submittedName>
        <fullName evidence="1">Uncharacterized protein</fullName>
    </submittedName>
</protein>